<evidence type="ECO:0000256" key="5">
    <source>
        <dbReference type="SAM" id="Phobius"/>
    </source>
</evidence>
<protein>
    <submittedName>
        <fullName evidence="6">Deoxynucleoside kinase</fullName>
    </submittedName>
</protein>
<feature type="transmembrane region" description="Helical" evidence="5">
    <location>
        <begin position="124"/>
        <end position="148"/>
    </location>
</feature>
<feature type="transmembrane region" description="Helical" evidence="5">
    <location>
        <begin position="212"/>
        <end position="243"/>
    </location>
</feature>
<feature type="transmembrane region" description="Helical" evidence="5">
    <location>
        <begin position="179"/>
        <end position="200"/>
    </location>
</feature>
<feature type="transmembrane region" description="Helical" evidence="5">
    <location>
        <begin position="72"/>
        <end position="92"/>
    </location>
</feature>
<feature type="transmembrane region" description="Helical" evidence="5">
    <location>
        <begin position="12"/>
        <end position="31"/>
    </location>
</feature>
<feature type="transmembrane region" description="Helical" evidence="5">
    <location>
        <begin position="98"/>
        <end position="117"/>
    </location>
</feature>
<organism evidence="6 7">
    <name type="scientific">Mycoplasmopsis gallinacea</name>
    <dbReference type="NCBI Taxonomy" id="29556"/>
    <lineage>
        <taxon>Bacteria</taxon>
        <taxon>Bacillati</taxon>
        <taxon>Mycoplasmatota</taxon>
        <taxon>Mycoplasmoidales</taxon>
        <taxon>Metamycoplasmataceae</taxon>
        <taxon>Mycoplasmopsis</taxon>
    </lineage>
</organism>
<keyword evidence="3 5" id="KW-1133">Transmembrane helix</keyword>
<dbReference type="GO" id="GO:0016301">
    <property type="term" value="F:kinase activity"/>
    <property type="evidence" value="ECO:0007669"/>
    <property type="project" value="UniProtKB-KW"/>
</dbReference>
<evidence type="ECO:0000256" key="2">
    <source>
        <dbReference type="ARBA" id="ARBA00022692"/>
    </source>
</evidence>
<name>A0A6H0V228_9BACT</name>
<evidence type="ECO:0000256" key="1">
    <source>
        <dbReference type="ARBA" id="ARBA00004141"/>
    </source>
</evidence>
<dbReference type="Pfam" id="PF04973">
    <property type="entry name" value="NMN_transporter"/>
    <property type="match status" value="1"/>
</dbReference>
<dbReference type="NCBIfam" id="TIGR01528">
    <property type="entry name" value="NMN_trans_PnuC"/>
    <property type="match status" value="1"/>
</dbReference>
<dbReference type="GO" id="GO:0034257">
    <property type="term" value="F:nicotinamide riboside transmembrane transporter activity"/>
    <property type="evidence" value="ECO:0007669"/>
    <property type="project" value="InterPro"/>
</dbReference>
<dbReference type="EMBL" id="CP047225">
    <property type="protein sequence ID" value="QIW62400.1"/>
    <property type="molecule type" value="Genomic_DNA"/>
</dbReference>
<dbReference type="Proteomes" id="UP000503310">
    <property type="component" value="Chromosome"/>
</dbReference>
<accession>A0A6H0V228</accession>
<evidence type="ECO:0000313" key="6">
    <source>
        <dbReference type="EMBL" id="QIW62400.1"/>
    </source>
</evidence>
<keyword evidence="6" id="KW-0418">Kinase</keyword>
<dbReference type="InterPro" id="IPR006419">
    <property type="entry name" value="NMN_transpt_PnuC"/>
</dbReference>
<sequence length="423" mass="49511">MQKQILKNKNMKYFLIGLTFIFLTFLSLYSISDNTWAWQTGQLYQKILAIGSGLSGVFGLISTWYFYKRKALAFPFGIIHSLCFGLFCLSVNLTADFILTLFIFVPIFSTLWYSMVINKKVKMFILNIYSTIFFSIVFVIFFVLFYFVTPIVNLGWAKILNQESAEYGKNFNYYWTARIISTTINAVSAVALIMMILGFYQTWALWIVKNLLAIAFFSGIGFVSISVVVINVFYTCLSIYIFFKTKNIKPKILIAFGGPGATGKTTVINNLSSFFKENEFELLDETSFIQSTKQNEAYFVKYMEDIPQRAYQTQKLFFKYRRKQLYRMQLADSNYIIDRYPIDDMLFSEVHIKLGFFSKIQKIKWKIIEILTVLLLKSVKPLDHFFIITADYEEIKKEDKKEVDKINLEKLKLFQEMIDFLLK</sequence>
<dbReference type="GO" id="GO:0016020">
    <property type="term" value="C:membrane"/>
    <property type="evidence" value="ECO:0007669"/>
    <property type="project" value="UniProtKB-SubCell"/>
</dbReference>
<keyword evidence="6" id="KW-0808">Transferase</keyword>
<dbReference type="InterPro" id="IPR027417">
    <property type="entry name" value="P-loop_NTPase"/>
</dbReference>
<evidence type="ECO:0000313" key="7">
    <source>
        <dbReference type="Proteomes" id="UP000503310"/>
    </source>
</evidence>
<reference evidence="6 7" key="1">
    <citation type="submission" date="2019-12" db="EMBL/GenBank/DDBJ databases">
        <title>Sequencing and analysis of the whole genome of Mycoplasma gallinaceum strain Peacock20181011.</title>
        <authorList>
            <person name="Liu X."/>
            <person name="Qin Z."/>
            <person name="Xu H."/>
        </authorList>
    </citation>
    <scope>NUCLEOTIDE SEQUENCE [LARGE SCALE GENOMIC DNA]</scope>
    <source>
        <strain evidence="6 7">Peacock20181011</strain>
    </source>
</reference>
<dbReference type="SUPFAM" id="SSF52540">
    <property type="entry name" value="P-loop containing nucleoside triphosphate hydrolases"/>
    <property type="match status" value="1"/>
</dbReference>
<evidence type="ECO:0000256" key="3">
    <source>
        <dbReference type="ARBA" id="ARBA00022989"/>
    </source>
</evidence>
<feature type="transmembrane region" description="Helical" evidence="5">
    <location>
        <begin position="43"/>
        <end position="65"/>
    </location>
</feature>
<evidence type="ECO:0000256" key="4">
    <source>
        <dbReference type="ARBA" id="ARBA00023136"/>
    </source>
</evidence>
<keyword evidence="4 5" id="KW-0472">Membrane</keyword>
<dbReference type="Gene3D" id="3.40.50.300">
    <property type="entry name" value="P-loop containing nucleotide triphosphate hydrolases"/>
    <property type="match status" value="1"/>
</dbReference>
<keyword evidence="2 5" id="KW-0812">Transmembrane</keyword>
<gene>
    <name evidence="6" type="ORF">GOQ20_03155</name>
</gene>
<dbReference type="RefSeq" id="WP_167845365.1">
    <property type="nucleotide sequence ID" value="NZ_CP047225.1"/>
</dbReference>
<proteinExistence type="predicted"/>
<dbReference type="AlphaFoldDB" id="A0A6H0V228"/>
<comment type="subcellular location">
    <subcellularLocation>
        <location evidence="1">Membrane</location>
        <topology evidence="1">Multi-pass membrane protein</topology>
    </subcellularLocation>
</comment>